<dbReference type="EMBL" id="MSLT01000012">
    <property type="protein sequence ID" value="OUD14316.1"/>
    <property type="molecule type" value="Genomic_DNA"/>
</dbReference>
<feature type="domain" description="Cytochrome c" evidence="9">
    <location>
        <begin position="216"/>
        <end position="300"/>
    </location>
</feature>
<evidence type="ECO:0000256" key="7">
    <source>
        <dbReference type="SAM" id="MobiDB-lite"/>
    </source>
</evidence>
<comment type="caution">
    <text evidence="10">The sequence shown here is derived from an EMBL/GenBank/DDBJ whole genome shotgun (WGS) entry which is preliminary data.</text>
</comment>
<dbReference type="InterPro" id="IPR009056">
    <property type="entry name" value="Cyt_c-like_dom"/>
</dbReference>
<dbReference type="SUPFAM" id="SSF46626">
    <property type="entry name" value="Cytochrome c"/>
    <property type="match status" value="2"/>
</dbReference>
<keyword evidence="2 6" id="KW-0349">Heme</keyword>
<evidence type="ECO:0000256" key="3">
    <source>
        <dbReference type="ARBA" id="ARBA00022723"/>
    </source>
</evidence>
<feature type="domain" description="Cytochrome c" evidence="9">
    <location>
        <begin position="76"/>
        <end position="160"/>
    </location>
</feature>
<dbReference type="InterPro" id="IPR036909">
    <property type="entry name" value="Cyt_c-like_dom_sf"/>
</dbReference>
<dbReference type="PROSITE" id="PS51007">
    <property type="entry name" value="CYTC"/>
    <property type="match status" value="2"/>
</dbReference>
<keyword evidence="8" id="KW-1133">Transmembrane helix</keyword>
<evidence type="ECO:0000313" key="10">
    <source>
        <dbReference type="EMBL" id="OUD14316.1"/>
    </source>
</evidence>
<dbReference type="PANTHER" id="PTHR40942">
    <property type="match status" value="1"/>
</dbReference>
<dbReference type="PANTHER" id="PTHR40942:SF2">
    <property type="entry name" value="CYTOCHROME-RELATED"/>
    <property type="match status" value="1"/>
</dbReference>
<proteinExistence type="predicted"/>
<organism evidence="10 11">
    <name type="scientific">Thioflexithrix psekupsensis</name>
    <dbReference type="NCBI Taxonomy" id="1570016"/>
    <lineage>
        <taxon>Bacteria</taxon>
        <taxon>Pseudomonadati</taxon>
        <taxon>Pseudomonadota</taxon>
        <taxon>Gammaproteobacteria</taxon>
        <taxon>Thiotrichales</taxon>
        <taxon>Thioflexithrix</taxon>
    </lineage>
</organism>
<dbReference type="GO" id="GO:0005506">
    <property type="term" value="F:iron ion binding"/>
    <property type="evidence" value="ECO:0007669"/>
    <property type="project" value="InterPro"/>
</dbReference>
<keyword evidence="11" id="KW-1185">Reference proteome</keyword>
<evidence type="ECO:0000256" key="2">
    <source>
        <dbReference type="ARBA" id="ARBA00022617"/>
    </source>
</evidence>
<evidence type="ECO:0000256" key="6">
    <source>
        <dbReference type="PROSITE-ProRule" id="PRU00433"/>
    </source>
</evidence>
<keyword evidence="4" id="KW-0249">Electron transport</keyword>
<dbReference type="PRINTS" id="PR00607">
    <property type="entry name" value="CYTCHROMECIE"/>
</dbReference>
<dbReference type="OrthoDB" id="9814708at2"/>
<evidence type="ECO:0000259" key="9">
    <source>
        <dbReference type="PROSITE" id="PS51007"/>
    </source>
</evidence>
<gene>
    <name evidence="10" type="ORF">TPSD3_08310</name>
</gene>
<dbReference type="AlphaFoldDB" id="A0A251X8J0"/>
<keyword evidence="5 6" id="KW-0408">Iron</keyword>
<keyword evidence="8" id="KW-0472">Membrane</keyword>
<name>A0A251X8J0_9GAMM</name>
<dbReference type="Pfam" id="PF13442">
    <property type="entry name" value="Cytochrome_CBB3"/>
    <property type="match status" value="2"/>
</dbReference>
<accession>A0A251X8J0</accession>
<dbReference type="InterPro" id="IPR002323">
    <property type="entry name" value="Cyt_CIE"/>
</dbReference>
<evidence type="ECO:0000256" key="4">
    <source>
        <dbReference type="ARBA" id="ARBA00022982"/>
    </source>
</evidence>
<evidence type="ECO:0000256" key="5">
    <source>
        <dbReference type="ARBA" id="ARBA00023004"/>
    </source>
</evidence>
<dbReference type="RefSeq" id="WP_086488098.1">
    <property type="nucleotide sequence ID" value="NZ_MSLT01000012.1"/>
</dbReference>
<keyword evidence="8" id="KW-0812">Transmembrane</keyword>
<evidence type="ECO:0000313" key="11">
    <source>
        <dbReference type="Proteomes" id="UP000194798"/>
    </source>
</evidence>
<keyword evidence="1" id="KW-0813">Transport</keyword>
<evidence type="ECO:0000256" key="1">
    <source>
        <dbReference type="ARBA" id="ARBA00022448"/>
    </source>
</evidence>
<protein>
    <recommendedName>
        <fullName evidence="9">Cytochrome c domain-containing protein</fullName>
    </recommendedName>
</protein>
<dbReference type="GO" id="GO:0020037">
    <property type="term" value="F:heme binding"/>
    <property type="evidence" value="ECO:0007669"/>
    <property type="project" value="InterPro"/>
</dbReference>
<reference evidence="10 11" key="1">
    <citation type="submission" date="2016-12" db="EMBL/GenBank/DDBJ databases">
        <title>Thioflexothrix psekupsii D3 genome sequencing and assembly.</title>
        <authorList>
            <person name="Fomenkov A."/>
            <person name="Vincze T."/>
            <person name="Grabovich M."/>
            <person name="Anton B.P."/>
            <person name="Dubinina G."/>
            <person name="Orlova M."/>
            <person name="Belousova E."/>
            <person name="Roberts R.J."/>
        </authorList>
    </citation>
    <scope>NUCLEOTIDE SEQUENCE [LARGE SCALE GENOMIC DNA]</scope>
    <source>
        <strain evidence="10">D3</strain>
    </source>
</reference>
<sequence>MAKVDEAMSKNFSNLMVSGALLSLVFFVVVQFIPLPTSEKSLEFQYEATAERLKPIEKLETASAAATESSAPAVAAAPLTGDAVYNQACVTCHGAGIAGAPKSGDPEQWNPRIAQGIDTLVNHAINGFQGKSGVMPAKGGFAHLSDDEVKAAVEYMVAQVTGGTTEAPASAAPATEEATPAAEPAAPAAAPATEEAAPAAATEPAAAPAETPAATANLEQGAATYNQACSVCHSAGIAGAPKSGDPEQWNPRIAKGMDTLINHALNGFQGESGVMPPKGGFAQLSDDEVKNAVAYMVSVVK</sequence>
<dbReference type="Proteomes" id="UP000194798">
    <property type="component" value="Unassembled WGS sequence"/>
</dbReference>
<keyword evidence="3 6" id="KW-0479">Metal-binding</keyword>
<feature type="transmembrane region" description="Helical" evidence="8">
    <location>
        <begin position="12"/>
        <end position="33"/>
    </location>
</feature>
<dbReference type="GO" id="GO:0009055">
    <property type="term" value="F:electron transfer activity"/>
    <property type="evidence" value="ECO:0007669"/>
    <property type="project" value="InterPro"/>
</dbReference>
<evidence type="ECO:0000256" key="8">
    <source>
        <dbReference type="SAM" id="Phobius"/>
    </source>
</evidence>
<dbReference type="Gene3D" id="1.10.760.10">
    <property type="entry name" value="Cytochrome c-like domain"/>
    <property type="match status" value="2"/>
</dbReference>
<feature type="region of interest" description="Disordered" evidence="7">
    <location>
        <begin position="164"/>
        <end position="213"/>
    </location>
</feature>